<evidence type="ECO:0000313" key="1">
    <source>
        <dbReference type="EnsemblMetazoa" id="AARA014314-PA"/>
    </source>
</evidence>
<dbReference type="VEuPathDB" id="VectorBase:AARA014314"/>
<organism evidence="1 2">
    <name type="scientific">Anopheles arabiensis</name>
    <name type="common">Mosquito</name>
    <dbReference type="NCBI Taxonomy" id="7173"/>
    <lineage>
        <taxon>Eukaryota</taxon>
        <taxon>Metazoa</taxon>
        <taxon>Ecdysozoa</taxon>
        <taxon>Arthropoda</taxon>
        <taxon>Hexapoda</taxon>
        <taxon>Insecta</taxon>
        <taxon>Pterygota</taxon>
        <taxon>Neoptera</taxon>
        <taxon>Endopterygota</taxon>
        <taxon>Diptera</taxon>
        <taxon>Nematocera</taxon>
        <taxon>Culicoidea</taxon>
        <taxon>Culicidae</taxon>
        <taxon>Anophelinae</taxon>
        <taxon>Anopheles</taxon>
    </lineage>
</organism>
<dbReference type="Proteomes" id="UP000075840">
    <property type="component" value="Unassembled WGS sequence"/>
</dbReference>
<reference evidence="1" key="1">
    <citation type="submission" date="2022-08" db="UniProtKB">
        <authorList>
            <consortium name="EnsemblMetazoa"/>
        </authorList>
    </citation>
    <scope>IDENTIFICATION</scope>
    <source>
        <strain evidence="1">Dongola</strain>
    </source>
</reference>
<dbReference type="EnsemblMetazoa" id="AARA014314-RA">
    <property type="protein sequence ID" value="AARA014314-PA"/>
    <property type="gene ID" value="AARA014314"/>
</dbReference>
<sequence length="57" mass="6461">MDRRQQTAPSQQHLLCGTHTESLVLIVRSLTVMVLEYKSYKFAKRKLSGLLALSLSL</sequence>
<proteinExistence type="predicted"/>
<dbReference type="AlphaFoldDB" id="A0A182IFQ3"/>
<evidence type="ECO:0000313" key="2">
    <source>
        <dbReference type="Proteomes" id="UP000075840"/>
    </source>
</evidence>
<accession>A0A182IFQ3</accession>
<keyword evidence="2" id="KW-1185">Reference proteome</keyword>
<dbReference type="EMBL" id="APCN01003297">
    <property type="status" value="NOT_ANNOTATED_CDS"/>
    <property type="molecule type" value="Genomic_DNA"/>
</dbReference>
<protein>
    <submittedName>
        <fullName evidence="1">Uncharacterized protein</fullName>
    </submittedName>
</protein>
<name>A0A182IFQ3_ANOAR</name>